<dbReference type="EMBL" id="KN847537">
    <property type="protein sequence ID" value="KIW05648.1"/>
    <property type="molecule type" value="Genomic_DNA"/>
</dbReference>
<feature type="region of interest" description="Disordered" evidence="2">
    <location>
        <begin position="792"/>
        <end position="811"/>
    </location>
</feature>
<dbReference type="InterPro" id="IPR037986">
    <property type="entry name" value="Myo5p-like_CBD_DIL"/>
</dbReference>
<dbReference type="SMART" id="SM01132">
    <property type="entry name" value="DIL"/>
    <property type="match status" value="1"/>
</dbReference>
<dbReference type="PROSITE" id="PS50297">
    <property type="entry name" value="ANK_REP_REGION"/>
    <property type="match status" value="1"/>
</dbReference>
<dbReference type="SUPFAM" id="SSF48403">
    <property type="entry name" value="Ankyrin repeat"/>
    <property type="match status" value="1"/>
</dbReference>
<dbReference type="Gene3D" id="1.25.40.20">
    <property type="entry name" value="Ankyrin repeat-containing domain"/>
    <property type="match status" value="1"/>
</dbReference>
<dbReference type="Pfam" id="PF01843">
    <property type="entry name" value="DIL"/>
    <property type="match status" value="1"/>
</dbReference>
<dbReference type="PANTHER" id="PTHR16027">
    <property type="entry name" value="DILUTE DOMAIN-CONTAINING PROTEIN YPR089W"/>
    <property type="match status" value="1"/>
</dbReference>
<feature type="repeat" description="ANK" evidence="1">
    <location>
        <begin position="189"/>
        <end position="221"/>
    </location>
</feature>
<dbReference type="InParanoid" id="A0A0D2AFA7"/>
<dbReference type="VEuPathDB" id="FungiDB:PV09_03516"/>
<dbReference type="PROSITE" id="PS50088">
    <property type="entry name" value="ANK_REPEAT"/>
    <property type="match status" value="2"/>
</dbReference>
<evidence type="ECO:0000313" key="5">
    <source>
        <dbReference type="Proteomes" id="UP000053259"/>
    </source>
</evidence>
<sequence length="811" mass="91541">MDSPDGESPKPRQLPDDLPTSLYDRRSVPVFNTETEVYDAWAGQSQFLTTPIPAQPLNFNLSLGDPSYGDDVGLAGLEDNDDKFMQMLASQSRLKGGDGGGEEAILKDKSISDDVKRETLQSMFTMAASNGQIDRVQSFLDGPARSWIDLNAPDADGTPPLIYASCFGHQEVVAALLDAGANVNQQDKNQWSSLMWAMTNRHKGIAKLLLDHGADPDVKSSTGRTAHDFLAPNSEMSDYLHESGYSIGNAGVADDFYNAGIAEDRFEEELAESEMRRRMMMESAINLEVDLGNLGLDETPEPLDDPDEGNDFVWDRCLSDQMFVFQETELDRILDIVITNMTPQRSPSQKPVPANIIFLSARYAHYYQSPELLERLLTTAMDKINDVVEKKQWDMTILAFWISNSTLLLHYLKKDVGLRESTLPFQLQLSDLINEIFILIIRDAERRMDKVLDASMLEHQPIPGFEDVTFQNEWKIFKSKPKVKAPEPFEKRFRPPSPKRRMKPSPRNITSLLSSTLFVLDLYDVHSVITAQILSQLFYWLSAELFNRIMSNQKYLARTKAMQIRMNVSTLEDWARTNNRQPEHYENGSMQCSGEATVDAARRHLEPVIQLLQWLQCFSSIGEDFESLIGTVQQLKRLSPQQLIHSVKYYRAEVGEPKLPKSAMKYLNTLDREFAERRKHRKSNSNVSNSIQAGTASLEAPPMTPTKSSEQVQLPHRSPTTPSSPLPTTPKQYDAEDEPPPNLLMDPALMLPFSLPTSTDMLISYGAGFGGTNKERERKYLPTVPAEFLAKFETPGNSKNGNIDYDEKQWD</sequence>
<dbReference type="SMART" id="SM00248">
    <property type="entry name" value="ANK"/>
    <property type="match status" value="3"/>
</dbReference>
<evidence type="ECO:0000256" key="1">
    <source>
        <dbReference type="PROSITE-ProRule" id="PRU00023"/>
    </source>
</evidence>
<feature type="region of interest" description="Disordered" evidence="2">
    <location>
        <begin position="677"/>
        <end position="741"/>
    </location>
</feature>
<dbReference type="InterPro" id="IPR052072">
    <property type="entry name" value="Vascular_dev_regulator"/>
</dbReference>
<gene>
    <name evidence="4" type="ORF">PV09_03516</name>
</gene>
<dbReference type="CDD" id="cd15473">
    <property type="entry name" value="Myo5p-like_CBD_DIL_ANK"/>
    <property type="match status" value="1"/>
</dbReference>
<feature type="domain" description="Dilute" evidence="3">
    <location>
        <begin position="378"/>
        <end position="673"/>
    </location>
</feature>
<reference evidence="4 5" key="1">
    <citation type="submission" date="2015-01" db="EMBL/GenBank/DDBJ databases">
        <title>The Genome Sequence of Ochroconis gallopava CBS43764.</title>
        <authorList>
            <consortium name="The Broad Institute Genomics Platform"/>
            <person name="Cuomo C."/>
            <person name="de Hoog S."/>
            <person name="Gorbushina A."/>
            <person name="Stielow B."/>
            <person name="Teixiera M."/>
            <person name="Abouelleil A."/>
            <person name="Chapman S.B."/>
            <person name="Priest M."/>
            <person name="Young S.K."/>
            <person name="Wortman J."/>
            <person name="Nusbaum C."/>
            <person name="Birren B."/>
        </authorList>
    </citation>
    <scope>NUCLEOTIDE SEQUENCE [LARGE SCALE GENOMIC DNA]</scope>
    <source>
        <strain evidence="4 5">CBS 43764</strain>
    </source>
</reference>
<protein>
    <recommendedName>
        <fullName evidence="3">Dilute domain-containing protein</fullName>
    </recommendedName>
</protein>
<dbReference type="InterPro" id="IPR002110">
    <property type="entry name" value="Ankyrin_rpt"/>
</dbReference>
<dbReference type="GO" id="GO:0051020">
    <property type="term" value="F:GTPase binding"/>
    <property type="evidence" value="ECO:0007669"/>
    <property type="project" value="TreeGrafter"/>
</dbReference>
<dbReference type="AlphaFoldDB" id="A0A0D2AFA7"/>
<dbReference type="STRING" id="253628.A0A0D2AFA7"/>
<dbReference type="InterPro" id="IPR036770">
    <property type="entry name" value="Ankyrin_rpt-contain_sf"/>
</dbReference>
<feature type="region of interest" description="Disordered" evidence="2">
    <location>
        <begin position="487"/>
        <end position="506"/>
    </location>
</feature>
<dbReference type="PANTHER" id="PTHR16027:SF6">
    <property type="entry name" value="DILUTE DOMAIN-CONTAINING PROTEIN"/>
    <property type="match status" value="1"/>
</dbReference>
<dbReference type="OrthoDB" id="426293at2759"/>
<evidence type="ECO:0000259" key="3">
    <source>
        <dbReference type="PROSITE" id="PS51126"/>
    </source>
</evidence>
<feature type="compositionally biased region" description="Polar residues" evidence="2">
    <location>
        <begin position="684"/>
        <end position="695"/>
    </location>
</feature>
<keyword evidence="1" id="KW-0040">ANK repeat</keyword>
<dbReference type="Proteomes" id="UP000053259">
    <property type="component" value="Unassembled WGS sequence"/>
</dbReference>
<feature type="region of interest" description="Disordered" evidence="2">
    <location>
        <begin position="1"/>
        <end position="25"/>
    </location>
</feature>
<dbReference type="GeneID" id="27311489"/>
<dbReference type="RefSeq" id="XP_016215517.1">
    <property type="nucleotide sequence ID" value="XM_016356724.1"/>
</dbReference>
<evidence type="ECO:0000313" key="4">
    <source>
        <dbReference type="EMBL" id="KIW05648.1"/>
    </source>
</evidence>
<dbReference type="PROSITE" id="PS51126">
    <property type="entry name" value="DILUTE"/>
    <property type="match status" value="1"/>
</dbReference>
<name>A0A0D2AFA7_9PEZI</name>
<dbReference type="InterPro" id="IPR002710">
    <property type="entry name" value="Dilute_dom"/>
</dbReference>
<feature type="repeat" description="ANK" evidence="1">
    <location>
        <begin position="156"/>
        <end position="188"/>
    </location>
</feature>
<keyword evidence="5" id="KW-1185">Reference proteome</keyword>
<dbReference type="HOGENOM" id="CLU_007327_0_0_1"/>
<proteinExistence type="predicted"/>
<evidence type="ECO:0000256" key="2">
    <source>
        <dbReference type="SAM" id="MobiDB-lite"/>
    </source>
</evidence>
<organism evidence="4 5">
    <name type="scientific">Verruconis gallopava</name>
    <dbReference type="NCBI Taxonomy" id="253628"/>
    <lineage>
        <taxon>Eukaryota</taxon>
        <taxon>Fungi</taxon>
        <taxon>Dikarya</taxon>
        <taxon>Ascomycota</taxon>
        <taxon>Pezizomycotina</taxon>
        <taxon>Dothideomycetes</taxon>
        <taxon>Pleosporomycetidae</taxon>
        <taxon>Venturiales</taxon>
        <taxon>Sympoventuriaceae</taxon>
        <taxon>Verruconis</taxon>
    </lineage>
</organism>
<dbReference type="Pfam" id="PF12796">
    <property type="entry name" value="Ank_2"/>
    <property type="match status" value="1"/>
</dbReference>
<accession>A0A0D2AFA7</accession>